<name>A0ABX8GZV1_9BACT</name>
<gene>
    <name evidence="3" type="ORF">KM029_06685</name>
</gene>
<accession>A0ABX8GZV1</accession>
<keyword evidence="3" id="KW-0326">Glycosidase</keyword>
<dbReference type="RefSeq" id="WP_144072531.1">
    <property type="nucleotide sequence ID" value="NZ_CP076128.1"/>
</dbReference>
<feature type="signal peptide" evidence="1">
    <location>
        <begin position="1"/>
        <end position="19"/>
    </location>
</feature>
<dbReference type="InterPro" id="IPR039514">
    <property type="entry name" value="6GAL-like"/>
</dbReference>
<evidence type="ECO:0000313" key="3">
    <source>
        <dbReference type="EMBL" id="QWG08617.1"/>
    </source>
</evidence>
<dbReference type="EMBL" id="CP076128">
    <property type="protein sequence ID" value="QWG08617.1"/>
    <property type="molecule type" value="Genomic_DNA"/>
</dbReference>
<keyword evidence="3" id="KW-0378">Hydrolase</keyword>
<dbReference type="GO" id="GO:0016798">
    <property type="term" value="F:hydrolase activity, acting on glycosyl bonds"/>
    <property type="evidence" value="ECO:0007669"/>
    <property type="project" value="UniProtKB-KW"/>
</dbReference>
<dbReference type="GO" id="GO:0045493">
    <property type="term" value="P:xylan catabolic process"/>
    <property type="evidence" value="ECO:0007669"/>
    <property type="project" value="UniProtKB-KW"/>
</dbReference>
<dbReference type="SUPFAM" id="SSF51445">
    <property type="entry name" value="(Trans)glycosidases"/>
    <property type="match status" value="1"/>
</dbReference>
<dbReference type="Gene3D" id="2.60.40.1180">
    <property type="entry name" value="Golgi alpha-mannosidase II"/>
    <property type="match status" value="1"/>
</dbReference>
<dbReference type="SUPFAM" id="SSF51011">
    <property type="entry name" value="Glycosyl hydrolase domain"/>
    <property type="match status" value="1"/>
</dbReference>
<evidence type="ECO:0000259" key="2">
    <source>
        <dbReference type="Pfam" id="PF14587"/>
    </source>
</evidence>
<reference evidence="3 4" key="1">
    <citation type="submission" date="2021-05" db="EMBL/GenBank/DDBJ databases">
        <title>Comparative genomic studies on the polysaccharide-degrading batcterial strains of the Flammeovirga genus.</title>
        <authorList>
            <person name="Zewei F."/>
            <person name="Zheng Z."/>
            <person name="Yu L."/>
            <person name="Ruyue G."/>
            <person name="Yanhong M."/>
            <person name="Yuanyuan C."/>
            <person name="Jingyan G."/>
            <person name="Wenjun H."/>
        </authorList>
    </citation>
    <scope>NUCLEOTIDE SEQUENCE [LARGE SCALE GENOMIC DNA]</scope>
    <source>
        <strain evidence="3 4">YS10</strain>
    </source>
</reference>
<dbReference type="PANTHER" id="PTHR42767:SF1">
    <property type="entry name" value="ENDO-BETA-1,6-GALACTANASE-LIKE DOMAIN-CONTAINING PROTEIN"/>
    <property type="match status" value="1"/>
</dbReference>
<keyword evidence="3" id="KW-0858">Xylan degradation</keyword>
<evidence type="ECO:0000313" key="4">
    <source>
        <dbReference type="Proteomes" id="UP000682802"/>
    </source>
</evidence>
<dbReference type="InterPro" id="IPR017853">
    <property type="entry name" value="GH"/>
</dbReference>
<proteinExistence type="predicted"/>
<feature type="chain" id="PRO_5045816328" evidence="1">
    <location>
        <begin position="20"/>
        <end position="527"/>
    </location>
</feature>
<dbReference type="Proteomes" id="UP000682802">
    <property type="component" value="Chromosome 1"/>
</dbReference>
<dbReference type="PROSITE" id="PS51257">
    <property type="entry name" value="PROKAR_LIPOPROTEIN"/>
    <property type="match status" value="1"/>
</dbReference>
<keyword evidence="3" id="KW-0119">Carbohydrate metabolism</keyword>
<dbReference type="Pfam" id="PF14587">
    <property type="entry name" value="Glyco_hydr_30_2"/>
    <property type="match status" value="1"/>
</dbReference>
<dbReference type="InterPro" id="IPR013780">
    <property type="entry name" value="Glyco_hydro_b"/>
</dbReference>
<sequence length="527" mass="59171">MKLKWIYLALVSLSITACNDDNTTRNEDNSLGDTTLTIRLSDKYQVIDGFGASDAWSMQHVGKWPESTKNEIADLLFSTQMDDTGSPKGIGLNIWRFNIGAGSVAQGSNSDIYDPWRRTEGFLLDNGTYDWTKQAGQRWFLQAAKQRGVDKFIGFSNSAPVQMTKNGKANTSTAQASNLATEEFENFAEYLTDVAKQLKDIEGITLNDISPVNETQWDWDSSSGQEGCPFTNEEVADLVRKLDAKITEKGLATKIELTEAGQIDYLYKTGTNRPGKDNQIEDFYGSGSNSVAGLNHLSKSVAGHSYWTTEQSKLAPMRQQVWSKIKETNPTLKYNMSEYCIMGDNEENIDGNGRDLTIDMGLYLARVMHYDLTEANASAWQWWIAASPYDYKDGLIYIDKSETGGSYQTSKMLYAMGNYSRFIDKGMYRVEINQLFGKTNDDPFTQKRIMASAYATSDGSKVVLVLVNYNDYEYTINFNFDGEAMDNQEMKMYQTSSSKNLEYIGEQEVNAPVVITPKSITTYVISK</sequence>
<evidence type="ECO:0000256" key="1">
    <source>
        <dbReference type="SAM" id="SignalP"/>
    </source>
</evidence>
<keyword evidence="1" id="KW-0732">Signal</keyword>
<feature type="domain" description="Endo-beta-1,6-galactanase-like" evidence="2">
    <location>
        <begin position="35"/>
        <end position="397"/>
    </location>
</feature>
<dbReference type="InterPro" id="IPR039743">
    <property type="entry name" value="6GAL/EXGAL"/>
</dbReference>
<keyword evidence="3" id="KW-0624">Polysaccharide degradation</keyword>
<organism evidence="3 4">
    <name type="scientific">Flammeovirga kamogawensis</name>
    <dbReference type="NCBI Taxonomy" id="373891"/>
    <lineage>
        <taxon>Bacteria</taxon>
        <taxon>Pseudomonadati</taxon>
        <taxon>Bacteroidota</taxon>
        <taxon>Cytophagia</taxon>
        <taxon>Cytophagales</taxon>
        <taxon>Flammeovirgaceae</taxon>
        <taxon>Flammeovirga</taxon>
    </lineage>
</organism>
<protein>
    <submittedName>
        <fullName evidence="3">Xylanase</fullName>
    </submittedName>
</protein>
<keyword evidence="4" id="KW-1185">Reference proteome</keyword>
<dbReference type="PANTHER" id="PTHR42767">
    <property type="entry name" value="ENDO-BETA-1,6-GALACTANASE"/>
    <property type="match status" value="1"/>
</dbReference>
<dbReference type="Gene3D" id="3.20.20.80">
    <property type="entry name" value="Glycosidases"/>
    <property type="match status" value="1"/>
</dbReference>